<keyword evidence="8" id="KW-1185">Reference proteome</keyword>
<dbReference type="InterPro" id="IPR043428">
    <property type="entry name" value="LivM-like"/>
</dbReference>
<evidence type="ECO:0008006" key="9">
    <source>
        <dbReference type="Google" id="ProtNLM"/>
    </source>
</evidence>
<evidence type="ECO:0000256" key="5">
    <source>
        <dbReference type="ARBA" id="ARBA00023136"/>
    </source>
</evidence>
<accession>A0A0V8RTV4</accession>
<dbReference type="GO" id="GO:0005886">
    <property type="term" value="C:plasma membrane"/>
    <property type="evidence" value="ECO:0007669"/>
    <property type="project" value="UniProtKB-SubCell"/>
</dbReference>
<feature type="transmembrane region" description="Helical" evidence="6">
    <location>
        <begin position="173"/>
        <end position="191"/>
    </location>
</feature>
<dbReference type="AlphaFoldDB" id="A0A0V8RTV4"/>
<feature type="transmembrane region" description="Helical" evidence="6">
    <location>
        <begin position="257"/>
        <end position="284"/>
    </location>
</feature>
<organism evidence="7 8">
    <name type="scientific">Pyrodictium occultum</name>
    <dbReference type="NCBI Taxonomy" id="2309"/>
    <lineage>
        <taxon>Archaea</taxon>
        <taxon>Thermoproteota</taxon>
        <taxon>Thermoprotei</taxon>
        <taxon>Desulfurococcales</taxon>
        <taxon>Pyrodictiaceae</taxon>
        <taxon>Pyrodictium</taxon>
    </lineage>
</organism>
<feature type="transmembrane region" description="Helical" evidence="6">
    <location>
        <begin position="23"/>
        <end position="44"/>
    </location>
</feature>
<evidence type="ECO:0000256" key="3">
    <source>
        <dbReference type="ARBA" id="ARBA00022692"/>
    </source>
</evidence>
<dbReference type="PANTHER" id="PTHR30482:SF5">
    <property type="entry name" value="ABC TRANSPORTER PERMEASE PROTEIN"/>
    <property type="match status" value="1"/>
</dbReference>
<dbReference type="EMBL" id="LNTB01000001">
    <property type="protein sequence ID" value="KSW11495.1"/>
    <property type="molecule type" value="Genomic_DNA"/>
</dbReference>
<feature type="transmembrane region" description="Helical" evidence="6">
    <location>
        <begin position="125"/>
        <end position="143"/>
    </location>
</feature>
<reference evidence="7 8" key="1">
    <citation type="submission" date="2015-11" db="EMBL/GenBank/DDBJ databases">
        <title>Genome sequence of Pyrodictium occultum PL-19, a marine hyperthermophilic archaeon isolated from Volcano, Italy.</title>
        <authorList>
            <person name="Utturkar S."/>
            <person name="Huber H."/>
            <person name="Leptihn S."/>
            <person name="Brown S."/>
            <person name="Stetter K.O."/>
            <person name="Podar M."/>
        </authorList>
    </citation>
    <scope>NUCLEOTIDE SEQUENCE [LARGE SCALE GENOMIC DNA]</scope>
    <source>
        <strain evidence="7 8">PL-19</strain>
    </source>
</reference>
<evidence type="ECO:0000256" key="6">
    <source>
        <dbReference type="SAM" id="Phobius"/>
    </source>
</evidence>
<evidence type="ECO:0000313" key="7">
    <source>
        <dbReference type="EMBL" id="KSW11495.1"/>
    </source>
</evidence>
<evidence type="ECO:0000256" key="1">
    <source>
        <dbReference type="ARBA" id="ARBA00004651"/>
    </source>
</evidence>
<keyword evidence="2" id="KW-1003">Cell membrane</keyword>
<name>A0A0V8RTV4_PYROC</name>
<keyword evidence="5 6" id="KW-0472">Membrane</keyword>
<dbReference type="CDD" id="cd06581">
    <property type="entry name" value="TM_PBP1_LivM_like"/>
    <property type="match status" value="1"/>
</dbReference>
<feature type="transmembrane region" description="Helical" evidence="6">
    <location>
        <begin position="222"/>
        <end position="245"/>
    </location>
</feature>
<dbReference type="GO" id="GO:0015658">
    <property type="term" value="F:branched-chain amino acid transmembrane transporter activity"/>
    <property type="evidence" value="ECO:0007669"/>
    <property type="project" value="InterPro"/>
</dbReference>
<gene>
    <name evidence="7" type="ORF">CF15_01205</name>
</gene>
<keyword evidence="4 6" id="KW-1133">Transmembrane helix</keyword>
<dbReference type="InterPro" id="IPR001851">
    <property type="entry name" value="ABC_transp_permease"/>
</dbReference>
<proteinExistence type="predicted"/>
<comment type="caution">
    <text evidence="7">The sequence shown here is derived from an EMBL/GenBank/DDBJ whole genome shotgun (WGS) entry which is preliminary data.</text>
</comment>
<keyword evidence="3 6" id="KW-0812">Transmembrane</keyword>
<protein>
    <recommendedName>
        <fullName evidence="9">Branched-chain amino acid ABC transporter permease</fullName>
    </recommendedName>
</protein>
<sequence>MAVPAGVFKETYRGLMAHLRYPIHVYSTAAALALLLALPFIAGSFIVDKLVLYMAFLVAAIGLNITTGLAGQISLAQAALMGAGAFTAAWLTLHGVNILLAIPAGALVAAAVGTVLGLPSFRLKGYYLAMASIAAQELLYYIYQRWVASNQYMPVNDSAKTLLGVYLGGGKPLYYTALLITIAAAWAAANIGRSSLGRAMKAVRDNDISAEIIGINVAKTKAIAFALGSFYAGLAGGLLALQLVAIDYGNFSLEQSINLLAMVLVGGAGRVIWGSVLGLIAIMATHSILEMVFQGNPVYDYLVLGAIIAFFVVEEPEGLIAVLRRVKEYFRLWPYSY</sequence>
<comment type="subcellular location">
    <subcellularLocation>
        <location evidence="1">Cell membrane</location>
        <topology evidence="1">Multi-pass membrane protein</topology>
    </subcellularLocation>
</comment>
<dbReference type="Pfam" id="PF02653">
    <property type="entry name" value="BPD_transp_2"/>
    <property type="match status" value="1"/>
</dbReference>
<evidence type="ECO:0000256" key="4">
    <source>
        <dbReference type="ARBA" id="ARBA00022989"/>
    </source>
</evidence>
<evidence type="ECO:0000313" key="8">
    <source>
        <dbReference type="Proteomes" id="UP000053352"/>
    </source>
</evidence>
<feature type="transmembrane region" description="Helical" evidence="6">
    <location>
        <begin position="98"/>
        <end position="118"/>
    </location>
</feature>
<feature type="transmembrane region" description="Helical" evidence="6">
    <location>
        <begin position="296"/>
        <end position="313"/>
    </location>
</feature>
<evidence type="ECO:0000256" key="2">
    <source>
        <dbReference type="ARBA" id="ARBA00022475"/>
    </source>
</evidence>
<dbReference type="STRING" id="2309.CF15_01205"/>
<feature type="transmembrane region" description="Helical" evidence="6">
    <location>
        <begin position="50"/>
        <end position="66"/>
    </location>
</feature>
<dbReference type="Proteomes" id="UP000053352">
    <property type="component" value="Unassembled WGS sequence"/>
</dbReference>
<dbReference type="PANTHER" id="PTHR30482">
    <property type="entry name" value="HIGH-AFFINITY BRANCHED-CHAIN AMINO ACID TRANSPORT SYSTEM PERMEASE"/>
    <property type="match status" value="1"/>
</dbReference>